<dbReference type="SUPFAM" id="SSF54373">
    <property type="entry name" value="FAD-linked reductases, C-terminal domain"/>
    <property type="match status" value="1"/>
</dbReference>
<dbReference type="PANTHER" id="PTHR10742">
    <property type="entry name" value="FLAVIN MONOAMINE OXIDASE"/>
    <property type="match status" value="1"/>
</dbReference>
<evidence type="ECO:0000256" key="4">
    <source>
        <dbReference type="ARBA" id="ARBA00017871"/>
    </source>
</evidence>
<dbReference type="Proteomes" id="UP001165679">
    <property type="component" value="Unassembled WGS sequence"/>
</dbReference>
<dbReference type="InterPro" id="IPR036188">
    <property type="entry name" value="FAD/NAD-bd_sf"/>
</dbReference>
<dbReference type="EC" id="1.13.12.3" evidence="3"/>
<evidence type="ECO:0000256" key="3">
    <source>
        <dbReference type="ARBA" id="ARBA00012535"/>
    </source>
</evidence>
<dbReference type="InterPro" id="IPR002937">
    <property type="entry name" value="Amino_oxidase"/>
</dbReference>
<comment type="caution">
    <text evidence="8">The sequence shown here is derived from an EMBL/GenBank/DDBJ whole genome shotgun (WGS) entry which is preliminary data.</text>
</comment>
<dbReference type="Gene3D" id="3.50.50.60">
    <property type="entry name" value="FAD/NAD(P)-binding domain"/>
    <property type="match status" value="1"/>
</dbReference>
<dbReference type="RefSeq" id="WP_264712792.1">
    <property type="nucleotide sequence ID" value="NZ_JAPDNT010000003.1"/>
</dbReference>
<dbReference type="PRINTS" id="PR00420">
    <property type="entry name" value="RNGMNOXGNASE"/>
</dbReference>
<sequence length="424" mass="43906">MTSDVDVIVVGAGVAGLSAAAELRARGKSCVVLEATGRIGGRALTTHPAALGHAPFDEGASWLHAAGRNPLVPIARAHGDALLDSDGVRTRRIVVGDHPATAAELADYDDAWGRFEAHARARALQAQDIGFSAALEGLRANPWTATIEMWEGTLIAAADPHDFSLHDWRVNELDGANLVVDGGIGAFVERRLGPRAGPVLLNRPVTRIAWGDKMAAETPRGAVTARACIVTVSTGVLAAGGIAFDPPLPARTQAAIAALPMGLLTKVALRATGADRLGLPDSVSLHRQVGRDEPAMFFLAWPFGRDHVVGFVGGPAAWALARAGDAATEAFARAQLRLILGSRADRTLGPAVVTRWGTDPAHRGAYAYARIGHAAARAILATPLAGGRLIFAGEAVCTDGLAGTVGGAYLSGQQAALRIVESPD</sequence>
<comment type="similarity">
    <text evidence="2">Belongs to the tryptophan 2-monooxygenase family.</text>
</comment>
<evidence type="ECO:0000313" key="9">
    <source>
        <dbReference type="Proteomes" id="UP001165679"/>
    </source>
</evidence>
<reference evidence="8" key="1">
    <citation type="submission" date="2022-09" db="EMBL/GenBank/DDBJ databases">
        <title>Rhodovastum sp. nov. RN2-1 isolated from soil in Seongnam, South Korea.</title>
        <authorList>
            <person name="Le N.T."/>
        </authorList>
    </citation>
    <scope>NUCLEOTIDE SEQUENCE</scope>
    <source>
        <strain evidence="8">RN2-1</strain>
    </source>
</reference>
<dbReference type="InterPro" id="IPR050281">
    <property type="entry name" value="Flavin_monoamine_oxidase"/>
</dbReference>
<protein>
    <recommendedName>
        <fullName evidence="4">Tryptophan 2-monooxygenase</fullName>
        <ecNumber evidence="3">1.13.12.3</ecNumber>
    </recommendedName>
</protein>
<evidence type="ECO:0000256" key="5">
    <source>
        <dbReference type="ARBA" id="ARBA00023070"/>
    </source>
</evidence>
<dbReference type="SUPFAM" id="SSF51905">
    <property type="entry name" value="FAD/NAD(P)-binding domain"/>
    <property type="match status" value="1"/>
</dbReference>
<name>A0AA41YKB0_9PROT</name>
<keyword evidence="5" id="KW-0073">Auxin biosynthesis</keyword>
<dbReference type="AlphaFoldDB" id="A0AA41YKB0"/>
<dbReference type="GO" id="GO:0009851">
    <property type="term" value="P:auxin biosynthetic process"/>
    <property type="evidence" value="ECO:0007669"/>
    <property type="project" value="UniProtKB-KW"/>
</dbReference>
<evidence type="ECO:0000256" key="2">
    <source>
        <dbReference type="ARBA" id="ARBA00005833"/>
    </source>
</evidence>
<reference evidence="8" key="2">
    <citation type="submission" date="2022-10" db="EMBL/GenBank/DDBJ databases">
        <authorList>
            <person name="Trinh H.N."/>
        </authorList>
    </citation>
    <scope>NUCLEOTIDE SEQUENCE</scope>
    <source>
        <strain evidence="8">RN2-1</strain>
    </source>
</reference>
<feature type="domain" description="Amine oxidase" evidence="7">
    <location>
        <begin position="14"/>
        <end position="419"/>
    </location>
</feature>
<dbReference type="GO" id="GO:0050361">
    <property type="term" value="F:tryptophan 2-monooxygenase activity"/>
    <property type="evidence" value="ECO:0007669"/>
    <property type="project" value="UniProtKB-EC"/>
</dbReference>
<evidence type="ECO:0000256" key="1">
    <source>
        <dbReference type="ARBA" id="ARBA00004814"/>
    </source>
</evidence>
<keyword evidence="9" id="KW-1185">Reference proteome</keyword>
<dbReference type="Pfam" id="PF01593">
    <property type="entry name" value="Amino_oxidase"/>
    <property type="match status" value="1"/>
</dbReference>
<organism evidence="8 9">
    <name type="scientific">Limobrevibacterium gyesilva</name>
    <dbReference type="NCBI Taxonomy" id="2991712"/>
    <lineage>
        <taxon>Bacteria</taxon>
        <taxon>Pseudomonadati</taxon>
        <taxon>Pseudomonadota</taxon>
        <taxon>Alphaproteobacteria</taxon>
        <taxon>Acetobacterales</taxon>
        <taxon>Acetobacteraceae</taxon>
        <taxon>Limobrevibacterium</taxon>
    </lineage>
</organism>
<gene>
    <name evidence="8" type="ORF">OL599_06195</name>
</gene>
<comment type="pathway">
    <text evidence="1">Plant hormone metabolism; auxin biosynthesis.</text>
</comment>
<dbReference type="PANTHER" id="PTHR10742:SF410">
    <property type="entry name" value="LYSINE-SPECIFIC HISTONE DEMETHYLASE 2"/>
    <property type="match status" value="1"/>
</dbReference>
<accession>A0AA41YKB0</accession>
<evidence type="ECO:0000259" key="7">
    <source>
        <dbReference type="Pfam" id="PF01593"/>
    </source>
</evidence>
<evidence type="ECO:0000256" key="6">
    <source>
        <dbReference type="ARBA" id="ARBA00047321"/>
    </source>
</evidence>
<comment type="catalytic activity">
    <reaction evidence="6">
        <text>L-tryptophan + O2 = indole-3-acetamide + CO2 + H2O</text>
        <dbReference type="Rhea" id="RHEA:16165"/>
        <dbReference type="ChEBI" id="CHEBI:15377"/>
        <dbReference type="ChEBI" id="CHEBI:15379"/>
        <dbReference type="ChEBI" id="CHEBI:16031"/>
        <dbReference type="ChEBI" id="CHEBI:16526"/>
        <dbReference type="ChEBI" id="CHEBI:57912"/>
        <dbReference type="EC" id="1.13.12.3"/>
    </reaction>
</comment>
<dbReference type="EMBL" id="JAPDNT010000003">
    <property type="protein sequence ID" value="MCW3474165.1"/>
    <property type="molecule type" value="Genomic_DNA"/>
</dbReference>
<evidence type="ECO:0000313" key="8">
    <source>
        <dbReference type="EMBL" id="MCW3474165.1"/>
    </source>
</evidence>
<proteinExistence type="inferred from homology"/>